<evidence type="ECO:0000313" key="1">
    <source>
        <dbReference type="EMBL" id="PAV30345.1"/>
    </source>
</evidence>
<organism evidence="1 2">
    <name type="scientific">Virgibacillus profundi</name>
    <dbReference type="NCBI Taxonomy" id="2024555"/>
    <lineage>
        <taxon>Bacteria</taxon>
        <taxon>Bacillati</taxon>
        <taxon>Bacillota</taxon>
        <taxon>Bacilli</taxon>
        <taxon>Bacillales</taxon>
        <taxon>Bacillaceae</taxon>
        <taxon>Virgibacillus</taxon>
    </lineage>
</organism>
<protein>
    <submittedName>
        <fullName evidence="1">Uncharacterized protein</fullName>
    </submittedName>
</protein>
<dbReference type="OrthoDB" id="9954503at2"/>
<dbReference type="RefSeq" id="WP_095654947.1">
    <property type="nucleotide sequence ID" value="NZ_NPOA01000004.1"/>
</dbReference>
<dbReference type="EMBL" id="NPOA01000004">
    <property type="protein sequence ID" value="PAV30345.1"/>
    <property type="molecule type" value="Genomic_DNA"/>
</dbReference>
<accession>A0A2A2IGT8</accession>
<comment type="caution">
    <text evidence="1">The sequence shown here is derived from an EMBL/GenBank/DDBJ whole genome shotgun (WGS) entry which is preliminary data.</text>
</comment>
<reference evidence="1 2" key="1">
    <citation type="submission" date="2017-08" db="EMBL/GenBank/DDBJ databases">
        <title>Virgibacillus indicus sp. nov. and Virgibacillus profoundi sp. nov, two moderately halophilic bacteria isolated from marine sediment by using the Microfluidic Streak Plate.</title>
        <authorList>
            <person name="Xu B."/>
            <person name="Hu B."/>
            <person name="Wang J."/>
            <person name="Zhu Y."/>
            <person name="Huang L."/>
            <person name="Du W."/>
            <person name="Huang Y."/>
        </authorList>
    </citation>
    <scope>NUCLEOTIDE SEQUENCE [LARGE SCALE GENOMIC DNA]</scope>
    <source>
        <strain evidence="1 2">IO3-P3-H5</strain>
    </source>
</reference>
<dbReference type="AlphaFoldDB" id="A0A2A2IGT8"/>
<evidence type="ECO:0000313" key="2">
    <source>
        <dbReference type="Proteomes" id="UP000218887"/>
    </source>
</evidence>
<gene>
    <name evidence="1" type="ORF">CIL05_07695</name>
</gene>
<dbReference type="Proteomes" id="UP000218887">
    <property type="component" value="Unassembled WGS sequence"/>
</dbReference>
<proteinExistence type="predicted"/>
<keyword evidence="2" id="KW-1185">Reference proteome</keyword>
<sequence>MNNNVILTDDELSLIMTSLVFISVSYDKYFEKNGVEGLDNETIDAYSDFKRLHEKLHKEYFDLNQ</sequence>
<name>A0A2A2IGT8_9BACI</name>